<comment type="caution">
    <text evidence="2">The sequence shown here is derived from an EMBL/GenBank/DDBJ whole genome shotgun (WGS) entry which is preliminary data.</text>
</comment>
<reference evidence="2 3" key="1">
    <citation type="journal article" date="2011" name="Cell">
        <title>The monarch butterfly genome yields insights into long-distance migration.</title>
        <authorList>
            <person name="Zhan S."/>
            <person name="Merlin C."/>
            <person name="Boore J.L."/>
            <person name="Reppert S.M."/>
        </authorList>
    </citation>
    <scope>NUCLEOTIDE SEQUENCE [LARGE SCALE GENOMIC DNA]</scope>
    <source>
        <strain evidence="2">F-2</strain>
    </source>
</reference>
<evidence type="ECO:0000313" key="2">
    <source>
        <dbReference type="EMBL" id="OWR52324.1"/>
    </source>
</evidence>
<evidence type="ECO:0000256" key="1">
    <source>
        <dbReference type="SAM" id="MobiDB-lite"/>
    </source>
</evidence>
<dbReference type="Proteomes" id="UP000007151">
    <property type="component" value="Unassembled WGS sequence"/>
</dbReference>
<dbReference type="InterPro" id="IPR019174">
    <property type="entry name" value="NADH_DH_b-subcmplx_su6"/>
</dbReference>
<dbReference type="GO" id="GO:0006120">
    <property type="term" value="P:mitochondrial electron transport, NADH to ubiquinone"/>
    <property type="evidence" value="ECO:0007669"/>
    <property type="project" value="InterPro"/>
</dbReference>
<organism evidence="2 3">
    <name type="scientific">Danaus plexippus plexippus</name>
    <dbReference type="NCBI Taxonomy" id="278856"/>
    <lineage>
        <taxon>Eukaryota</taxon>
        <taxon>Metazoa</taxon>
        <taxon>Ecdysozoa</taxon>
        <taxon>Arthropoda</taxon>
        <taxon>Hexapoda</taxon>
        <taxon>Insecta</taxon>
        <taxon>Pterygota</taxon>
        <taxon>Neoptera</taxon>
        <taxon>Endopterygota</taxon>
        <taxon>Lepidoptera</taxon>
        <taxon>Glossata</taxon>
        <taxon>Ditrysia</taxon>
        <taxon>Papilionoidea</taxon>
        <taxon>Nymphalidae</taxon>
        <taxon>Danainae</taxon>
        <taxon>Danaini</taxon>
        <taxon>Danaina</taxon>
        <taxon>Danaus</taxon>
        <taxon>Danaus</taxon>
    </lineage>
</organism>
<dbReference type="EMBL" id="AGBW02008872">
    <property type="protein sequence ID" value="OWR52324.1"/>
    <property type="molecule type" value="Genomic_DNA"/>
</dbReference>
<dbReference type="eggNOG" id="KOG4633">
    <property type="taxonomic scope" value="Eukaryota"/>
</dbReference>
<dbReference type="STRING" id="278856.A0A212FF15"/>
<accession>A0A212FF15</accession>
<dbReference type="KEGG" id="dpl:KGM_215757"/>
<sequence>MAQTAGVKPMTITGRVASERERCLGMTDVERAWRKQWLQDQILSSNEPVHVEEYWRERTNPIRRFYRKPLDVIFSSLTPVLGASRAADYRYIAGKLGLMAAGALCIHYYFKYNGNNWTKKGGWRTVKTKPMVLPGQPGFPFKSDRTKDSDYADRGFSKSPLHAK</sequence>
<name>A0A212FF15_DANPL</name>
<keyword evidence="3" id="KW-1185">Reference proteome</keyword>
<dbReference type="PANTHER" id="PTHR21106:SF2">
    <property type="entry name" value="NADH DEHYDROGENASE [UBIQUINONE] 1 BETA SUBCOMPLEX SUBUNIT 6"/>
    <property type="match status" value="1"/>
</dbReference>
<dbReference type="PANTHER" id="PTHR21106">
    <property type="entry name" value="NADH DEHYDROGENASE [UBIQUINONE] 1 BETA SUBCOMPLEX SUBUNIT 6"/>
    <property type="match status" value="1"/>
</dbReference>
<protein>
    <submittedName>
        <fullName evidence="2">Uncharacterized protein</fullName>
    </submittedName>
</protein>
<evidence type="ECO:0000313" key="3">
    <source>
        <dbReference type="Proteomes" id="UP000007151"/>
    </source>
</evidence>
<feature type="compositionally biased region" description="Basic and acidic residues" evidence="1">
    <location>
        <begin position="142"/>
        <end position="156"/>
    </location>
</feature>
<feature type="region of interest" description="Disordered" evidence="1">
    <location>
        <begin position="134"/>
        <end position="164"/>
    </location>
</feature>
<gene>
    <name evidence="2" type="ORF">KGM_215757</name>
</gene>
<dbReference type="Pfam" id="PF09782">
    <property type="entry name" value="NDUF_B6"/>
    <property type="match status" value="1"/>
</dbReference>
<dbReference type="OrthoDB" id="5824032at2759"/>
<dbReference type="FunCoup" id="A0A212FF15">
    <property type="interactions" value="94"/>
</dbReference>
<proteinExistence type="predicted"/>
<dbReference type="GO" id="GO:0005739">
    <property type="term" value="C:mitochondrion"/>
    <property type="evidence" value="ECO:0007669"/>
    <property type="project" value="GOC"/>
</dbReference>
<dbReference type="AlphaFoldDB" id="A0A212FF15"/>